<keyword evidence="3 5" id="KW-1133">Transmembrane helix</keyword>
<dbReference type="AlphaFoldDB" id="A0A8D0BY93"/>
<accession>A0A8D0BY93</accession>
<dbReference type="PANTHER" id="PTHR23291">
    <property type="entry name" value="BAX INHIBITOR-RELATED"/>
    <property type="match status" value="1"/>
</dbReference>
<keyword evidence="4 5" id="KW-0472">Membrane</keyword>
<sequence>MWAIGSTAFVILGLSIFALQTKWELTITSGVLLTLFFVLIAFGILCAVIQSMWIRITYASVGSLIFSIYLVVDTQLMLGKKHHYTLNSEDYIFAVLNVYIDIINFCLSLLRFVGFLK</sequence>
<evidence type="ECO:0000256" key="1">
    <source>
        <dbReference type="ARBA" id="ARBA00004141"/>
    </source>
</evidence>
<evidence type="ECO:0000256" key="2">
    <source>
        <dbReference type="ARBA" id="ARBA00022692"/>
    </source>
</evidence>
<comment type="caution">
    <text evidence="5">Lacks conserved residue(s) required for the propagation of feature annotation.</text>
</comment>
<evidence type="ECO:0000256" key="4">
    <source>
        <dbReference type="ARBA" id="ARBA00023136"/>
    </source>
</evidence>
<dbReference type="InterPro" id="IPR006214">
    <property type="entry name" value="Bax_inhibitor_1-related"/>
</dbReference>
<name>A0A8D0BY93_SALMN</name>
<dbReference type="Ensembl" id="ENSSMRT00000016943.1">
    <property type="protein sequence ID" value="ENSSMRP00000014549.1"/>
    <property type="gene ID" value="ENSSMRG00000011330.1"/>
</dbReference>
<comment type="similarity">
    <text evidence="5">Belongs to the BI1 family.</text>
</comment>
<reference evidence="6" key="1">
    <citation type="submission" date="2025-08" db="UniProtKB">
        <authorList>
            <consortium name="Ensembl"/>
        </authorList>
    </citation>
    <scope>IDENTIFICATION</scope>
</reference>
<evidence type="ECO:0000313" key="7">
    <source>
        <dbReference type="Proteomes" id="UP000694421"/>
    </source>
</evidence>
<proteinExistence type="inferred from homology"/>
<dbReference type="Pfam" id="PF01027">
    <property type="entry name" value="Bax1-I"/>
    <property type="match status" value="1"/>
</dbReference>
<dbReference type="OMA" id="WANIAYA"/>
<evidence type="ECO:0000256" key="5">
    <source>
        <dbReference type="RuleBase" id="RU004379"/>
    </source>
</evidence>
<dbReference type="PANTHER" id="PTHR23291:SF47">
    <property type="entry name" value="TRANSMEMBRANE BAX INHIBITOR MOTIF CONTAINING 7"/>
    <property type="match status" value="1"/>
</dbReference>
<keyword evidence="2 5" id="KW-0812">Transmembrane</keyword>
<evidence type="ECO:0000256" key="3">
    <source>
        <dbReference type="ARBA" id="ARBA00022989"/>
    </source>
</evidence>
<feature type="transmembrane region" description="Helical" evidence="5">
    <location>
        <begin position="28"/>
        <end position="49"/>
    </location>
</feature>
<feature type="transmembrane region" description="Helical" evidence="5">
    <location>
        <begin position="92"/>
        <end position="113"/>
    </location>
</feature>
<protein>
    <submittedName>
        <fullName evidence="6">Uncharacterized protein</fullName>
    </submittedName>
</protein>
<dbReference type="GeneTree" id="ENSGT01050000244890"/>
<feature type="transmembrane region" description="Helical" evidence="5">
    <location>
        <begin position="56"/>
        <end position="72"/>
    </location>
</feature>
<reference evidence="6" key="2">
    <citation type="submission" date="2025-09" db="UniProtKB">
        <authorList>
            <consortium name="Ensembl"/>
        </authorList>
    </citation>
    <scope>IDENTIFICATION</scope>
</reference>
<dbReference type="GO" id="GO:0016020">
    <property type="term" value="C:membrane"/>
    <property type="evidence" value="ECO:0007669"/>
    <property type="project" value="UniProtKB-SubCell"/>
</dbReference>
<keyword evidence="7" id="KW-1185">Reference proteome</keyword>
<evidence type="ECO:0000313" key="6">
    <source>
        <dbReference type="Ensembl" id="ENSSMRP00000014549.1"/>
    </source>
</evidence>
<organism evidence="6 7">
    <name type="scientific">Salvator merianae</name>
    <name type="common">Argentine black and white tegu</name>
    <name type="synonym">Tupinambis merianae</name>
    <dbReference type="NCBI Taxonomy" id="96440"/>
    <lineage>
        <taxon>Eukaryota</taxon>
        <taxon>Metazoa</taxon>
        <taxon>Chordata</taxon>
        <taxon>Craniata</taxon>
        <taxon>Vertebrata</taxon>
        <taxon>Euteleostomi</taxon>
        <taxon>Lepidosauria</taxon>
        <taxon>Squamata</taxon>
        <taxon>Bifurcata</taxon>
        <taxon>Unidentata</taxon>
        <taxon>Episquamata</taxon>
        <taxon>Laterata</taxon>
        <taxon>Teiioidea</taxon>
        <taxon>Teiidae</taxon>
        <taxon>Salvator</taxon>
    </lineage>
</organism>
<dbReference type="Proteomes" id="UP000694421">
    <property type="component" value="Unplaced"/>
</dbReference>
<comment type="subcellular location">
    <subcellularLocation>
        <location evidence="1">Membrane</location>
        <topology evidence="1">Multi-pass membrane protein</topology>
    </subcellularLocation>
</comment>